<gene>
    <name evidence="1" type="ORF">KAR29_12860</name>
</gene>
<dbReference type="AlphaFoldDB" id="A0A9Q7AHX9"/>
<organism evidence="1 2">
    <name type="scientific">Aminithiophilus ramosus</name>
    <dbReference type="NCBI Taxonomy" id="3029084"/>
    <lineage>
        <taxon>Bacteria</taxon>
        <taxon>Thermotogati</taxon>
        <taxon>Synergistota</taxon>
        <taxon>Synergistia</taxon>
        <taxon>Synergistales</taxon>
        <taxon>Aminithiophilaceae</taxon>
        <taxon>Aminithiophilus</taxon>
    </lineage>
</organism>
<dbReference type="KEGG" id="aram:KAR29_12860"/>
<evidence type="ECO:0008006" key="3">
    <source>
        <dbReference type="Google" id="ProtNLM"/>
    </source>
</evidence>
<name>A0A9Q7AHX9_9BACT</name>
<dbReference type="Proteomes" id="UP000671879">
    <property type="component" value="Chromosome"/>
</dbReference>
<evidence type="ECO:0000313" key="2">
    <source>
        <dbReference type="Proteomes" id="UP000671879"/>
    </source>
</evidence>
<protein>
    <recommendedName>
        <fullName evidence="3">Phenylacetate-CoA ligase</fullName>
    </recommendedName>
</protein>
<dbReference type="PANTHER" id="PTHR43845">
    <property type="entry name" value="BLR5969 PROTEIN"/>
    <property type="match status" value="1"/>
</dbReference>
<accession>A0A9Q7AHX9</accession>
<dbReference type="InterPro" id="IPR042099">
    <property type="entry name" value="ANL_N_sf"/>
</dbReference>
<evidence type="ECO:0000313" key="1">
    <source>
        <dbReference type="EMBL" id="QTX32180.1"/>
    </source>
</evidence>
<dbReference type="EMBL" id="CP072943">
    <property type="protein sequence ID" value="QTX32180.1"/>
    <property type="molecule type" value="Genomic_DNA"/>
</dbReference>
<proteinExistence type="predicted"/>
<sequence length="465" mass="51620">MDIVELCRLALERVPAYGDYVEKRCGRRPEIRSPEEVKSLPLTSKADYIKAYPLEALCIDGTLRGKHVLCRSSGTKGKPFFWPQLPEQERYVADWLYSDLDEAFSISSRPLFAVVSLALGSWISGELTSWGLRNLAVQRGGLTLVTPGLDMDEAVDMLEAFAGKFEGTVLYSYPPFARTILERAAARDLPLAAYRMGLRLAGEGYSERYRDHLNRLMGYDEGNLHSIVSGYGSTDFGSLGKETPLSIAIRRLLHERGLARAVLGRDEIPSLCQYDPSVFHVELEGEELVVSRYQAVPLLRYRSGDRASLIAYGEMMERLASVGVDPLRLLAERGGDPSRVRDLPFVLVWGRIDGGVSFFGANVLVEQVREIVEGQEAFRSCCTGQFQIRKKEAADLDPVLEILLEPRRGGEGDAAALSDLMASCLAAASAEYAVVREKQGSKALPRLRFVDDREMFGGTKFRYVG</sequence>
<dbReference type="RefSeq" id="WP_274373395.1">
    <property type="nucleotide sequence ID" value="NZ_CP072943.1"/>
</dbReference>
<dbReference type="SUPFAM" id="SSF56801">
    <property type="entry name" value="Acetyl-CoA synthetase-like"/>
    <property type="match status" value="1"/>
</dbReference>
<dbReference type="Gene3D" id="3.40.50.12780">
    <property type="entry name" value="N-terminal domain of ligase-like"/>
    <property type="match status" value="1"/>
</dbReference>
<keyword evidence="2" id="KW-1185">Reference proteome</keyword>
<reference evidence="2" key="1">
    <citation type="submission" date="2021-04" db="EMBL/GenBank/DDBJ databases">
        <title>A novel Synergistetes isolate from a pyrite-forming mixed culture.</title>
        <authorList>
            <person name="Bunk B."/>
            <person name="Sproer C."/>
            <person name="Spring S."/>
            <person name="Pester M."/>
        </authorList>
    </citation>
    <scope>NUCLEOTIDE SEQUENCE [LARGE SCALE GENOMIC DNA]</scope>
    <source>
        <strain evidence="2">J.5.4.2-T.3.5.2</strain>
    </source>
</reference>
<dbReference type="PANTHER" id="PTHR43845:SF1">
    <property type="entry name" value="BLR5969 PROTEIN"/>
    <property type="match status" value="1"/>
</dbReference>